<protein>
    <recommendedName>
        <fullName evidence="3">Pilus assembly protein PilP</fullName>
    </recommendedName>
</protein>
<gene>
    <name evidence="1" type="ORF">CCO03_16175</name>
</gene>
<reference evidence="1 2" key="1">
    <citation type="submission" date="2017-05" db="EMBL/GenBank/DDBJ databases">
        <authorList>
            <person name="Song R."/>
            <person name="Chenine A.L."/>
            <person name="Ruprecht R.M."/>
        </authorList>
    </citation>
    <scope>NUCLEOTIDE SEQUENCE [LARGE SCALE GENOMIC DNA]</scope>
    <source>
        <strain evidence="1 2">DSM 26136</strain>
    </source>
</reference>
<keyword evidence="2" id="KW-1185">Reference proteome</keyword>
<dbReference type="AlphaFoldDB" id="A0A1Y0ERQ8"/>
<dbReference type="KEGG" id="cser:CCO03_16175"/>
<dbReference type="InterPro" id="IPR007446">
    <property type="entry name" value="PilP"/>
</dbReference>
<dbReference type="Proteomes" id="UP000196138">
    <property type="component" value="Chromosome"/>
</dbReference>
<evidence type="ECO:0000313" key="1">
    <source>
        <dbReference type="EMBL" id="ARU05999.1"/>
    </source>
</evidence>
<dbReference type="Pfam" id="PF04351">
    <property type="entry name" value="PilP"/>
    <property type="match status" value="1"/>
</dbReference>
<dbReference type="RefSeq" id="WP_087282706.1">
    <property type="nucleotide sequence ID" value="NZ_CP021455.1"/>
</dbReference>
<dbReference type="EMBL" id="CP021455">
    <property type="protein sequence ID" value="ARU05999.1"/>
    <property type="molecule type" value="Genomic_DNA"/>
</dbReference>
<sequence>MKTVNILDGVIRGRWLRWAGWLGFAVLLHGCSSDQGELRAWMDQQRKTIKPNVKPIAEPKQFVPESYLSSAHIDPFDARKLMMVMLADRRSPNSALAELEQNRRKQPLEAYALDTMAMVGSLQKGGRLVGLVKVNNLLYQVVPGNYMGQNYGLVKSVDDQKIVLREIVQDAAGEWIERSTALELQEK</sequence>
<evidence type="ECO:0000313" key="2">
    <source>
        <dbReference type="Proteomes" id="UP000196138"/>
    </source>
</evidence>
<organism evidence="1 2">
    <name type="scientific">Comamonas serinivorans</name>
    <dbReference type="NCBI Taxonomy" id="1082851"/>
    <lineage>
        <taxon>Bacteria</taxon>
        <taxon>Pseudomonadati</taxon>
        <taxon>Pseudomonadota</taxon>
        <taxon>Betaproteobacteria</taxon>
        <taxon>Burkholderiales</taxon>
        <taxon>Comamonadaceae</taxon>
        <taxon>Comamonas</taxon>
    </lineage>
</organism>
<name>A0A1Y0ERQ8_9BURK</name>
<dbReference type="Gene3D" id="2.30.30.830">
    <property type="match status" value="1"/>
</dbReference>
<accession>A0A1Y0ERQ8</accession>
<dbReference type="OrthoDB" id="5296580at2"/>
<dbReference type="PIRSF" id="PIRSF016481">
    <property type="entry name" value="Pilus_assembly_PilP"/>
    <property type="match status" value="1"/>
</dbReference>
<proteinExistence type="predicted"/>
<evidence type="ECO:0008006" key="3">
    <source>
        <dbReference type="Google" id="ProtNLM"/>
    </source>
</evidence>